<organism evidence="4 5">
    <name type="scientific">Yokenella regensburgei</name>
    <dbReference type="NCBI Taxonomy" id="158877"/>
    <lineage>
        <taxon>Bacteria</taxon>
        <taxon>Pseudomonadati</taxon>
        <taxon>Pseudomonadota</taxon>
        <taxon>Gammaproteobacteria</taxon>
        <taxon>Enterobacterales</taxon>
        <taxon>Enterobacteriaceae</taxon>
        <taxon>Yokenella</taxon>
    </lineage>
</organism>
<accession>A0AB38FZ58</accession>
<evidence type="ECO:0000256" key="1">
    <source>
        <dbReference type="ARBA" id="ARBA00022801"/>
    </source>
</evidence>
<protein>
    <submittedName>
        <fullName evidence="4">Acetyl esterase</fullName>
        <ecNumber evidence="4">3.1.1.-</ecNumber>
    </submittedName>
</protein>
<dbReference type="Gene3D" id="3.40.50.1820">
    <property type="entry name" value="alpha/beta hydrolase"/>
    <property type="match status" value="1"/>
</dbReference>
<comment type="caution">
    <text evidence="4">The sequence shown here is derived from an EMBL/GenBank/DDBJ whole genome shotgun (WGS) entry which is preliminary data.</text>
</comment>
<dbReference type="GO" id="GO:0016787">
    <property type="term" value="F:hydrolase activity"/>
    <property type="evidence" value="ECO:0007669"/>
    <property type="project" value="UniProtKB-KW"/>
</dbReference>
<gene>
    <name evidence="4" type="primary">aes</name>
    <name evidence="4" type="ORF">NCTC11967_03689</name>
</gene>
<dbReference type="RefSeq" id="WP_167829695.1">
    <property type="nucleotide sequence ID" value="NZ_UAVM01000005.1"/>
</dbReference>
<keyword evidence="2" id="KW-0732">Signal</keyword>
<evidence type="ECO:0000256" key="2">
    <source>
        <dbReference type="SAM" id="SignalP"/>
    </source>
</evidence>
<name>A0AB38FZ58_9ENTR</name>
<dbReference type="InterPro" id="IPR050300">
    <property type="entry name" value="GDXG_lipolytic_enzyme"/>
</dbReference>
<dbReference type="Proteomes" id="UP000251313">
    <property type="component" value="Unassembled WGS sequence"/>
</dbReference>
<sequence>MRKTMQRSLLSALVLVASCCHGAWAVSAQVTRDTLGTMEKQYQQMWEKENGPLTLSPPAPLATLLSSLPKNSNNPEYNTLDSRDALTALTQKYVTDKQSIARIINVDVAVPGRKIPVRIYNPHPDIATGVIFFIHGGGHLSGSVDVYDPIARHLAAATGNTVVAVDYRRAPESPYPEGLHDARDVLMQVYAVLDQNHVPWKPQLTLAGDSGGGAFSATLAGDLQTEHPGFISRLVLIYPSLDYTLSWPSADENGQGKLLDKSKVAWYFSQYFQHGEDRASLSPLYRSVTRAFPPTLIFSGGLDPLRDEDFAFVARLKSAGVPVRHIHFPGMVHAFLMLENLVPQQTAQVYQATADFIATPAH</sequence>
<reference evidence="4 5" key="1">
    <citation type="submission" date="2018-06" db="EMBL/GenBank/DDBJ databases">
        <authorList>
            <consortium name="Pathogen Informatics"/>
            <person name="Doyle S."/>
        </authorList>
    </citation>
    <scope>NUCLEOTIDE SEQUENCE [LARGE SCALE GENOMIC DNA]</scope>
    <source>
        <strain evidence="4 5">NCTC11967</strain>
    </source>
</reference>
<dbReference type="SUPFAM" id="SSF53474">
    <property type="entry name" value="alpha/beta-Hydrolases"/>
    <property type="match status" value="1"/>
</dbReference>
<evidence type="ECO:0000259" key="3">
    <source>
        <dbReference type="Pfam" id="PF07859"/>
    </source>
</evidence>
<dbReference type="Pfam" id="PF07859">
    <property type="entry name" value="Abhydrolase_3"/>
    <property type="match status" value="1"/>
</dbReference>
<dbReference type="PROSITE" id="PS51257">
    <property type="entry name" value="PROKAR_LIPOPROTEIN"/>
    <property type="match status" value="1"/>
</dbReference>
<dbReference type="InterPro" id="IPR029058">
    <property type="entry name" value="AB_hydrolase_fold"/>
</dbReference>
<dbReference type="PANTHER" id="PTHR48081">
    <property type="entry name" value="AB HYDROLASE SUPERFAMILY PROTEIN C4A8.06C"/>
    <property type="match status" value="1"/>
</dbReference>
<feature type="domain" description="Alpha/beta hydrolase fold-3" evidence="3">
    <location>
        <begin position="131"/>
        <end position="336"/>
    </location>
</feature>
<feature type="chain" id="PRO_5044200174" evidence="2">
    <location>
        <begin position="26"/>
        <end position="362"/>
    </location>
</feature>
<dbReference type="EMBL" id="UAVL01000019">
    <property type="protein sequence ID" value="SQA64658.1"/>
    <property type="molecule type" value="Genomic_DNA"/>
</dbReference>
<feature type="signal peptide" evidence="2">
    <location>
        <begin position="1"/>
        <end position="25"/>
    </location>
</feature>
<proteinExistence type="predicted"/>
<dbReference type="InterPro" id="IPR013094">
    <property type="entry name" value="AB_hydrolase_3"/>
</dbReference>
<dbReference type="AlphaFoldDB" id="A0AB38FZ58"/>
<evidence type="ECO:0000313" key="4">
    <source>
        <dbReference type="EMBL" id="SQA64658.1"/>
    </source>
</evidence>
<evidence type="ECO:0000313" key="5">
    <source>
        <dbReference type="Proteomes" id="UP000251313"/>
    </source>
</evidence>
<dbReference type="PANTHER" id="PTHR48081:SF8">
    <property type="entry name" value="ALPHA_BETA HYDROLASE FOLD-3 DOMAIN-CONTAINING PROTEIN-RELATED"/>
    <property type="match status" value="1"/>
</dbReference>
<dbReference type="EC" id="3.1.1.-" evidence="4"/>
<keyword evidence="1 4" id="KW-0378">Hydrolase</keyword>